<dbReference type="PANTHER" id="PTHR42655">
    <property type="entry name" value="GLYCOGEN PHOSPHORYLASE"/>
    <property type="match status" value="1"/>
</dbReference>
<dbReference type="GO" id="GO:0008184">
    <property type="term" value="F:glycogen phosphorylase activity"/>
    <property type="evidence" value="ECO:0007669"/>
    <property type="project" value="InterPro"/>
</dbReference>
<dbReference type="InterPro" id="IPR035090">
    <property type="entry name" value="Pyridoxal_P_attach_site"/>
</dbReference>
<proteinExistence type="inferred from homology"/>
<dbReference type="InterPro" id="IPR024517">
    <property type="entry name" value="Glycogen_phosphorylase_DUF3417"/>
</dbReference>
<name>A0A0A6PIY5_9GAMM</name>
<evidence type="ECO:0000259" key="12">
    <source>
        <dbReference type="Pfam" id="PF11897"/>
    </source>
</evidence>
<keyword evidence="8 11" id="KW-0663">Pyridoxal phosphate</keyword>
<evidence type="ECO:0000256" key="3">
    <source>
        <dbReference type="ARBA" id="ARBA00006047"/>
    </source>
</evidence>
<evidence type="ECO:0000256" key="5">
    <source>
        <dbReference type="ARBA" id="ARBA00022533"/>
    </source>
</evidence>
<dbReference type="InterPro" id="IPR052182">
    <property type="entry name" value="Glycogen/Maltodextrin_Phosph"/>
</dbReference>
<gene>
    <name evidence="13" type="ORF">PN36_25295</name>
</gene>
<dbReference type="InterPro" id="IPR011834">
    <property type="entry name" value="Agluc_phsphrylas"/>
</dbReference>
<evidence type="ECO:0000256" key="8">
    <source>
        <dbReference type="ARBA" id="ARBA00022898"/>
    </source>
</evidence>
<evidence type="ECO:0000256" key="2">
    <source>
        <dbReference type="ARBA" id="ARBA00001933"/>
    </source>
</evidence>
<accession>A0A0A6PIY5</accession>
<dbReference type="Gene3D" id="3.40.50.2000">
    <property type="entry name" value="Glycogen Phosphorylase B"/>
    <property type="match status" value="3"/>
</dbReference>
<evidence type="ECO:0000256" key="7">
    <source>
        <dbReference type="ARBA" id="ARBA00022679"/>
    </source>
</evidence>
<keyword evidence="5" id="KW-0021">Allosteric enzyme</keyword>
<keyword evidence="7" id="KW-0808">Transferase</keyword>
<dbReference type="EMBL" id="JSZA02000137">
    <property type="protein sequence ID" value="KHD07891.1"/>
    <property type="molecule type" value="Genomic_DNA"/>
</dbReference>
<organism evidence="13 14">
    <name type="scientific">Candidatus Thiomargarita nelsonii</name>
    <dbReference type="NCBI Taxonomy" id="1003181"/>
    <lineage>
        <taxon>Bacteria</taxon>
        <taxon>Pseudomonadati</taxon>
        <taxon>Pseudomonadota</taxon>
        <taxon>Gammaproteobacteria</taxon>
        <taxon>Thiotrichales</taxon>
        <taxon>Thiotrichaceae</taxon>
        <taxon>Thiomargarita</taxon>
    </lineage>
</organism>
<dbReference type="EC" id="2.4.1.1" evidence="4"/>
<dbReference type="InterPro" id="IPR000811">
    <property type="entry name" value="Glyco_trans_35"/>
</dbReference>
<dbReference type="PIRSF" id="PIRSF000460">
    <property type="entry name" value="Pprylas_GlgP"/>
    <property type="match status" value="1"/>
</dbReference>
<keyword evidence="14" id="KW-1185">Reference proteome</keyword>
<evidence type="ECO:0000256" key="9">
    <source>
        <dbReference type="ARBA" id="ARBA00023277"/>
    </source>
</evidence>
<comment type="catalytic activity">
    <reaction evidence="1">
        <text>[(1-&gt;4)-alpha-D-glucosyl](n) + phosphate = [(1-&gt;4)-alpha-D-glucosyl](n-1) + alpha-D-glucose 1-phosphate</text>
        <dbReference type="Rhea" id="RHEA:41732"/>
        <dbReference type="Rhea" id="RHEA-COMP:9584"/>
        <dbReference type="Rhea" id="RHEA-COMP:9586"/>
        <dbReference type="ChEBI" id="CHEBI:15444"/>
        <dbReference type="ChEBI" id="CHEBI:43474"/>
        <dbReference type="ChEBI" id="CHEBI:58601"/>
        <dbReference type="EC" id="2.4.1.1"/>
    </reaction>
</comment>
<evidence type="ECO:0000256" key="1">
    <source>
        <dbReference type="ARBA" id="ARBA00001275"/>
    </source>
</evidence>
<dbReference type="GO" id="GO:0005975">
    <property type="term" value="P:carbohydrate metabolic process"/>
    <property type="evidence" value="ECO:0007669"/>
    <property type="project" value="InterPro"/>
</dbReference>
<evidence type="ECO:0000256" key="10">
    <source>
        <dbReference type="ARBA" id="ARBA00025174"/>
    </source>
</evidence>
<sequence length="869" mass="99284">MSAQEFNLEVTPILPEALKRLDELANNLWYSWNIQARQLFEQLNEELWIRVGHNPKLFLRNIDQRRLDSAVTDQSFLDAYKQVLASYDAYYHAKERRNGGKQLAEDDLIAYFCAEYGFHESLPIYSGGLGILAGDHCKTASDLRLPFVAVGLFYHQGYFSQRIDAQGNQIASYNENVPQHLPISLVVDEAKQAIYIDIKIAETQVLAQVWKIQVGHIDLYLLDTNVPQNNDDDRKITHKLYDSGKDIRIKQEIVLGIGGVRLLRRLGIAPTVWHINEGHAAFLILERARELITQGQSFETAIEAVAANTVFTTHTPVPAGHDHFSPEEVKNYLGAFYHHDLRISEEQFMALGSLPNDSPDFNMTTLAVQGSRHRNGVSRIHGDVSSKICAKFWPEIAPKENPIRHVTNGVHVPSMLAREWTNFFDESLGVEWRDHKCDVDFWQAIENIPDQQFWNIRQTVKSRMLAKVCDSLTAQHLPYQISETHLERLLKYIDPKNPNILTIGFARRFATYKRASLLLREIDRLGTIINDTQRPVVFIFAGKAHPADGPGQDLLREIYNKSCLPEFMGKILVVQGYDLGLSRRLVSGVDVWLNNPVYPEEASGTSGMKVALNAGLNLSVLDGWWPESYDGENGWAIKASPHHDNHHLRDDEDARSLYEVLQDEVIPLYYDRDKDGYSEGWVKKAKHSMATILPRFNTQRMLNDYLSDFYLPASRQGRRLNSDNYAKARELADWKANLRAKWSGVEARPLSAPQIQMTSGESINIQVAVRLNELQPTDVAVELLLSHKVYHPEVLVPTQEDLQNIWQNNKMETVSYRFVPEHPLHDSGEYLYNLTLKPDLSGGLSYRIRVFPYDEVLVEAHEMGMMKWV</sequence>
<evidence type="ECO:0000256" key="6">
    <source>
        <dbReference type="ARBA" id="ARBA00022676"/>
    </source>
</evidence>
<dbReference type="Pfam" id="PF00343">
    <property type="entry name" value="Phosphorylase"/>
    <property type="match status" value="1"/>
</dbReference>
<evidence type="ECO:0000313" key="13">
    <source>
        <dbReference type="EMBL" id="KHD07891.1"/>
    </source>
</evidence>
<protein>
    <recommendedName>
        <fullName evidence="4">glycogen phosphorylase</fullName>
        <ecNumber evidence="4">2.4.1.1</ecNumber>
    </recommendedName>
</protein>
<comment type="function">
    <text evidence="10">Phosphorylase is an important allosteric enzyme in carbohydrate metabolism. Enzymes from different sources differ in their regulatory mechanisms and in their natural substrates. However, all known phosphorylases share catalytic and structural properties.</text>
</comment>
<comment type="caution">
    <text evidence="13">The sequence shown here is derived from an EMBL/GenBank/DDBJ whole genome shotgun (WGS) entry which is preliminary data.</text>
</comment>
<dbReference type="PANTHER" id="PTHR42655:SF1">
    <property type="entry name" value="GLYCOGEN PHOSPHORYLASE"/>
    <property type="match status" value="1"/>
</dbReference>
<comment type="similarity">
    <text evidence="3">Belongs to the glycogen phosphorylase family.</text>
</comment>
<dbReference type="NCBIfam" id="TIGR02094">
    <property type="entry name" value="more_P_ylases"/>
    <property type="match status" value="1"/>
</dbReference>
<feature type="domain" description="DUF3417" evidence="12">
    <location>
        <begin position="14"/>
        <end position="122"/>
    </location>
</feature>
<keyword evidence="6" id="KW-0328">Glycosyltransferase</keyword>
<keyword evidence="9" id="KW-0119">Carbohydrate metabolism</keyword>
<dbReference type="Proteomes" id="UP000030428">
    <property type="component" value="Unassembled WGS sequence"/>
</dbReference>
<dbReference type="GO" id="GO:0030170">
    <property type="term" value="F:pyridoxal phosphate binding"/>
    <property type="evidence" value="ECO:0007669"/>
    <property type="project" value="InterPro"/>
</dbReference>
<evidence type="ECO:0000313" key="14">
    <source>
        <dbReference type="Proteomes" id="UP000030428"/>
    </source>
</evidence>
<dbReference type="Pfam" id="PF11897">
    <property type="entry name" value="DUF3417"/>
    <property type="match status" value="1"/>
</dbReference>
<evidence type="ECO:0000256" key="11">
    <source>
        <dbReference type="PIRSR" id="PIRSR000460-1"/>
    </source>
</evidence>
<feature type="modified residue" description="N6-(pyridoxal phosphate)lysine" evidence="11">
    <location>
        <position position="609"/>
    </location>
</feature>
<comment type="cofactor">
    <cofactor evidence="2">
        <name>pyridoxal 5'-phosphate</name>
        <dbReference type="ChEBI" id="CHEBI:597326"/>
    </cofactor>
</comment>
<reference evidence="13 14" key="1">
    <citation type="journal article" date="2016" name="Front. Microbiol.">
        <title>Single-Cell (Meta-)Genomics of a Dimorphic Candidatus Thiomargarita nelsonii Reveals Genomic Plasticity.</title>
        <authorList>
            <person name="Flood B.E."/>
            <person name="Fliss P."/>
            <person name="Jones D.S."/>
            <person name="Dick G.J."/>
            <person name="Jain S."/>
            <person name="Kaster A.K."/>
            <person name="Winkel M."/>
            <person name="Mussmann M."/>
            <person name="Bailey J."/>
        </authorList>
    </citation>
    <scope>NUCLEOTIDE SEQUENCE [LARGE SCALE GENOMIC DNA]</scope>
    <source>
        <strain evidence="13">Hydrate Ridge</strain>
    </source>
</reference>
<evidence type="ECO:0000256" key="4">
    <source>
        <dbReference type="ARBA" id="ARBA00012591"/>
    </source>
</evidence>
<dbReference type="AlphaFoldDB" id="A0A0A6PIY5"/>
<dbReference type="PROSITE" id="PS00102">
    <property type="entry name" value="PHOSPHORYLASE"/>
    <property type="match status" value="1"/>
</dbReference>
<dbReference type="SUPFAM" id="SSF53756">
    <property type="entry name" value="UDP-Glycosyltransferase/glycogen phosphorylase"/>
    <property type="match status" value="1"/>
</dbReference>